<keyword evidence="1" id="KW-0946">Virion</keyword>
<dbReference type="GO" id="GO:0042601">
    <property type="term" value="C:endospore-forming forespore"/>
    <property type="evidence" value="ECO:0007669"/>
    <property type="project" value="TreeGrafter"/>
</dbReference>
<comment type="caution">
    <text evidence="1">The sequence shown here is derived from an EMBL/GenBank/DDBJ whole genome shotgun (WGS) entry which is preliminary data.</text>
</comment>
<name>A0A6M0RAU9_9CLOT</name>
<reference evidence="1 2" key="1">
    <citation type="submission" date="2019-04" db="EMBL/GenBank/DDBJ databases">
        <title>Genome sequencing of Clostridium botulinum Groups I-IV and Clostridium butyricum.</title>
        <authorList>
            <person name="Brunt J."/>
            <person name="Van Vliet A.H.M."/>
            <person name="Stringer S.C."/>
            <person name="Carter A.T."/>
            <person name="Peck M.W."/>
        </authorList>
    </citation>
    <scope>NUCLEOTIDE SEQUENCE [LARGE SCALE GENOMIC DNA]</scope>
    <source>
        <strain evidence="1 2">IFR 18/094</strain>
    </source>
</reference>
<evidence type="ECO:0000313" key="2">
    <source>
        <dbReference type="Proteomes" id="UP000473885"/>
    </source>
</evidence>
<protein>
    <submittedName>
        <fullName evidence="1">Spore coat protein CotS</fullName>
    </submittedName>
</protein>
<dbReference type="PANTHER" id="PTHR39179:SF1">
    <property type="entry name" value="SPORE COAT PROTEIN I"/>
    <property type="match status" value="1"/>
</dbReference>
<proteinExistence type="predicted"/>
<dbReference type="InterPro" id="IPR047175">
    <property type="entry name" value="CotS-like"/>
</dbReference>
<evidence type="ECO:0000313" key="1">
    <source>
        <dbReference type="EMBL" id="NEZ47391.1"/>
    </source>
</evidence>
<dbReference type="Gene3D" id="3.90.1200.10">
    <property type="match status" value="1"/>
</dbReference>
<dbReference type="PANTHER" id="PTHR39179">
    <property type="entry name" value="SPORE COAT PROTEIN I"/>
    <property type="match status" value="1"/>
</dbReference>
<dbReference type="RefSeq" id="WP_163249438.1">
    <property type="nucleotide sequence ID" value="NZ_SXDP01000007.1"/>
</dbReference>
<accession>A0A6M0RAU9</accession>
<dbReference type="Proteomes" id="UP000473885">
    <property type="component" value="Unassembled WGS sequence"/>
</dbReference>
<gene>
    <name evidence="1" type="ORF">FDF74_09315</name>
</gene>
<sequence>MSLIREEEIDFKSYLQIKGIKLVESFNNDLNKKSIREDHILEQLYNITLFHKKTLGYKNYFKNEVNNRTGKNVEKNKVALKKVKKFLYGLQHKTDINEFENILLEELPKYIKRGEKSINFVYEDSYLDLILRSMKRREICLSKVYFDNLRKTNDLEIIEFNNCCYDMVEIDAIDFLYKIKKKNLKVDKCKLIKEFCSMENLQDSSYNFILGMISYPYYIIRCCTRYMYKKKNWNEKQYINSFNKAKKMDGDSLI</sequence>
<dbReference type="EMBL" id="SXDP01000007">
    <property type="protein sequence ID" value="NEZ47391.1"/>
    <property type="molecule type" value="Genomic_DNA"/>
</dbReference>
<organism evidence="1 2">
    <name type="scientific">Clostridium niameyense</name>
    <dbReference type="NCBI Taxonomy" id="1622073"/>
    <lineage>
        <taxon>Bacteria</taxon>
        <taxon>Bacillati</taxon>
        <taxon>Bacillota</taxon>
        <taxon>Clostridia</taxon>
        <taxon>Eubacteriales</taxon>
        <taxon>Clostridiaceae</taxon>
        <taxon>Clostridium</taxon>
    </lineage>
</organism>
<keyword evidence="1" id="KW-0167">Capsid protein</keyword>
<dbReference type="AlphaFoldDB" id="A0A6M0RAU9"/>
<keyword evidence="2" id="KW-1185">Reference proteome</keyword>